<evidence type="ECO:0000256" key="5">
    <source>
        <dbReference type="ARBA" id="ARBA00022755"/>
    </source>
</evidence>
<evidence type="ECO:0000256" key="3">
    <source>
        <dbReference type="ARBA" id="ARBA00022598"/>
    </source>
</evidence>
<dbReference type="PANTHER" id="PTHR43472">
    <property type="entry name" value="PHOSPHORIBOSYLAMINE--GLYCINE LIGASE"/>
    <property type="match status" value="1"/>
</dbReference>
<dbReference type="GO" id="GO:0009113">
    <property type="term" value="P:purine nucleobase biosynthetic process"/>
    <property type="evidence" value="ECO:0007669"/>
    <property type="project" value="InterPro"/>
</dbReference>
<dbReference type="SUPFAM" id="SSF52440">
    <property type="entry name" value="PreATP-grasp domain"/>
    <property type="match status" value="1"/>
</dbReference>
<dbReference type="PROSITE" id="PS00184">
    <property type="entry name" value="GARS"/>
    <property type="match status" value="1"/>
</dbReference>
<dbReference type="EMBL" id="CAEZYJ010000043">
    <property type="protein sequence ID" value="CAB4717642.1"/>
    <property type="molecule type" value="Genomic_DNA"/>
</dbReference>
<evidence type="ECO:0000256" key="7">
    <source>
        <dbReference type="ARBA" id="ARBA00038345"/>
    </source>
</evidence>
<dbReference type="Pfam" id="PF01071">
    <property type="entry name" value="GARS_A"/>
    <property type="match status" value="1"/>
</dbReference>
<dbReference type="InterPro" id="IPR011761">
    <property type="entry name" value="ATP-grasp"/>
</dbReference>
<dbReference type="EMBL" id="CAEZXH010000004">
    <property type="protein sequence ID" value="CAB4675296.1"/>
    <property type="molecule type" value="Genomic_DNA"/>
</dbReference>
<protein>
    <recommendedName>
        <fullName evidence="2">phosphoribosylamine--glycine ligase</fullName>
        <ecNumber evidence="2">6.3.4.13</ecNumber>
    </recommendedName>
    <alternativeName>
        <fullName evidence="8">Glycinamide ribonucleotide synthetase</fullName>
    </alternativeName>
    <alternativeName>
        <fullName evidence="9">Phosphoribosylglycinamide synthetase</fullName>
    </alternativeName>
</protein>
<dbReference type="InterPro" id="IPR020561">
    <property type="entry name" value="PRibGlycinamid_synth_ATP-grasp"/>
</dbReference>
<keyword evidence="4" id="KW-0547">Nucleotide-binding</keyword>
<dbReference type="InterPro" id="IPR020560">
    <property type="entry name" value="PRibGlycinamide_synth_C-dom"/>
</dbReference>
<reference evidence="13" key="1">
    <citation type="submission" date="2020-05" db="EMBL/GenBank/DDBJ databases">
        <authorList>
            <person name="Chiriac C."/>
            <person name="Salcher M."/>
            <person name="Ghai R."/>
            <person name="Kavagutti S V."/>
        </authorList>
    </citation>
    <scope>NUCLEOTIDE SEQUENCE</scope>
</reference>
<dbReference type="EMBL" id="CAFBPY010000102">
    <property type="protein sequence ID" value="CAB5038279.1"/>
    <property type="molecule type" value="Genomic_DNA"/>
</dbReference>
<dbReference type="EMBL" id="CAFBLI010000005">
    <property type="protein sequence ID" value="CAB4856182.1"/>
    <property type="molecule type" value="Genomic_DNA"/>
</dbReference>
<dbReference type="InterPro" id="IPR000115">
    <property type="entry name" value="PRibGlycinamide_synth"/>
</dbReference>
<dbReference type="InterPro" id="IPR013815">
    <property type="entry name" value="ATP_grasp_subdomain_1"/>
</dbReference>
<dbReference type="EMBL" id="CAEZZS010000002">
    <property type="protein sequence ID" value="CAB4766719.1"/>
    <property type="molecule type" value="Genomic_DNA"/>
</dbReference>
<dbReference type="Gene3D" id="3.40.50.20">
    <property type="match status" value="1"/>
</dbReference>
<keyword evidence="6" id="KW-0067">ATP-binding</keyword>
<evidence type="ECO:0000313" key="13">
    <source>
        <dbReference type="EMBL" id="CAB4717642.1"/>
    </source>
</evidence>
<dbReference type="Gene3D" id="3.30.470.20">
    <property type="entry name" value="ATP-grasp fold, B domain"/>
    <property type="match status" value="1"/>
</dbReference>
<sequence>MKILLIGSGAREHALAQSLAADPITTELHASPGNPGIAKIATCHPLDINNPLSVATLARTLEVDLVVIGPEGPLVTGAADAVRGVGIACFGPSEAAAQLEGSKTFAKTVMADAGVLTARAFTCTEQSEIEAALDKFGAPYVVKDDGLAAGKGVVVTEDREIALAHALSCEKVVIEEYLSGPEISLFGISDGKTVIAMQPAQDFKRAFDSDSGPNTGGMGAYSPLYWAPDGIVEQTLKEVLNPTIQEMAARNTPFIGLLYAGLALTDNGIRVIEFNARFGDPETQVLLPRLKTPLAQLLFAAATGKLADFPTLEWDEKVAVGVVLASEGYPEEPIIDREITGVEKALHKDARLFIAGAREENGSLKSSGGRVLTCTGLGSDLTEARDHAYLALSKILLEGSHHRKDIALNASIAEKGE</sequence>
<comment type="pathway">
    <text evidence="1">Purine metabolism; IMP biosynthesis via de novo pathway; N(1)-(5-phospho-D-ribosyl)glycinamide from 5-phospho-alpha-D-ribose 1-diphosphate: step 2/2.</text>
</comment>
<dbReference type="InterPro" id="IPR020562">
    <property type="entry name" value="PRibGlycinamide_synth_N"/>
</dbReference>
<dbReference type="SMART" id="SM01209">
    <property type="entry name" value="GARS_A"/>
    <property type="match status" value="1"/>
</dbReference>
<evidence type="ECO:0000313" key="12">
    <source>
        <dbReference type="EMBL" id="CAB4675296.1"/>
    </source>
</evidence>
<dbReference type="InterPro" id="IPR016185">
    <property type="entry name" value="PreATP-grasp_dom_sf"/>
</dbReference>
<keyword evidence="3" id="KW-0436">Ligase</keyword>
<evidence type="ECO:0000313" key="11">
    <source>
        <dbReference type="EMBL" id="CAB4597440.1"/>
    </source>
</evidence>
<feature type="domain" description="ATP-grasp" evidence="10">
    <location>
        <begin position="107"/>
        <end position="303"/>
    </location>
</feature>
<organism evidence="13">
    <name type="scientific">freshwater metagenome</name>
    <dbReference type="NCBI Taxonomy" id="449393"/>
    <lineage>
        <taxon>unclassified sequences</taxon>
        <taxon>metagenomes</taxon>
        <taxon>ecological metagenomes</taxon>
    </lineage>
</organism>
<name>A0A6J6R3K2_9ZZZZ</name>
<dbReference type="GO" id="GO:0005524">
    <property type="term" value="F:ATP binding"/>
    <property type="evidence" value="ECO:0007669"/>
    <property type="project" value="UniProtKB-KW"/>
</dbReference>
<evidence type="ECO:0000256" key="6">
    <source>
        <dbReference type="ARBA" id="ARBA00022840"/>
    </source>
</evidence>
<evidence type="ECO:0000256" key="8">
    <source>
        <dbReference type="ARBA" id="ARBA00042242"/>
    </source>
</evidence>
<dbReference type="Gene3D" id="3.90.600.10">
    <property type="entry name" value="Phosphoribosylglycinamide synthetase, C-terminal domain"/>
    <property type="match status" value="1"/>
</dbReference>
<evidence type="ECO:0000313" key="15">
    <source>
        <dbReference type="EMBL" id="CAB4856182.1"/>
    </source>
</evidence>
<accession>A0A6J6R3K2</accession>
<dbReference type="NCBIfam" id="TIGR00877">
    <property type="entry name" value="purD"/>
    <property type="match status" value="1"/>
</dbReference>
<dbReference type="InterPro" id="IPR020559">
    <property type="entry name" value="PRibGlycinamide_synth_CS"/>
</dbReference>
<dbReference type="HAMAP" id="MF_00138">
    <property type="entry name" value="GARS"/>
    <property type="match status" value="1"/>
</dbReference>
<evidence type="ECO:0000256" key="1">
    <source>
        <dbReference type="ARBA" id="ARBA00005174"/>
    </source>
</evidence>
<dbReference type="AlphaFoldDB" id="A0A6J6R3K2"/>
<dbReference type="SUPFAM" id="SSF56059">
    <property type="entry name" value="Glutathione synthetase ATP-binding domain-like"/>
    <property type="match status" value="1"/>
</dbReference>
<dbReference type="Gene3D" id="3.30.1490.20">
    <property type="entry name" value="ATP-grasp fold, A domain"/>
    <property type="match status" value="1"/>
</dbReference>
<dbReference type="SMART" id="SM01210">
    <property type="entry name" value="GARS_C"/>
    <property type="match status" value="1"/>
</dbReference>
<dbReference type="SUPFAM" id="SSF51246">
    <property type="entry name" value="Rudiment single hybrid motif"/>
    <property type="match status" value="1"/>
</dbReference>
<evidence type="ECO:0000256" key="2">
    <source>
        <dbReference type="ARBA" id="ARBA00013255"/>
    </source>
</evidence>
<evidence type="ECO:0000256" key="4">
    <source>
        <dbReference type="ARBA" id="ARBA00022741"/>
    </source>
</evidence>
<dbReference type="EMBL" id="CAEZUJ010000015">
    <property type="protein sequence ID" value="CAB4597440.1"/>
    <property type="molecule type" value="Genomic_DNA"/>
</dbReference>
<dbReference type="Pfam" id="PF02844">
    <property type="entry name" value="GARS_N"/>
    <property type="match status" value="1"/>
</dbReference>
<dbReference type="GO" id="GO:0004637">
    <property type="term" value="F:phosphoribosylamine-glycine ligase activity"/>
    <property type="evidence" value="ECO:0007669"/>
    <property type="project" value="UniProtKB-EC"/>
</dbReference>
<dbReference type="PROSITE" id="PS50975">
    <property type="entry name" value="ATP_GRASP"/>
    <property type="match status" value="1"/>
</dbReference>
<evidence type="ECO:0000256" key="9">
    <source>
        <dbReference type="ARBA" id="ARBA00042864"/>
    </source>
</evidence>
<dbReference type="PANTHER" id="PTHR43472:SF1">
    <property type="entry name" value="PHOSPHORIBOSYLAMINE--GLYCINE LIGASE, CHLOROPLASTIC"/>
    <property type="match status" value="1"/>
</dbReference>
<proteinExistence type="inferred from homology"/>
<evidence type="ECO:0000313" key="14">
    <source>
        <dbReference type="EMBL" id="CAB4766719.1"/>
    </source>
</evidence>
<dbReference type="GO" id="GO:0046872">
    <property type="term" value="F:metal ion binding"/>
    <property type="evidence" value="ECO:0007669"/>
    <property type="project" value="InterPro"/>
</dbReference>
<dbReference type="GO" id="GO:0006189">
    <property type="term" value="P:'de novo' IMP biosynthetic process"/>
    <property type="evidence" value="ECO:0007669"/>
    <property type="project" value="UniProtKB-UniPathway"/>
</dbReference>
<dbReference type="EC" id="6.3.4.13" evidence="2"/>
<dbReference type="UniPathway" id="UPA00074">
    <property type="reaction ID" value="UER00125"/>
</dbReference>
<dbReference type="InterPro" id="IPR011054">
    <property type="entry name" value="Rudment_hybrid_motif"/>
</dbReference>
<keyword evidence="5" id="KW-0658">Purine biosynthesis</keyword>
<evidence type="ECO:0000313" key="16">
    <source>
        <dbReference type="EMBL" id="CAB5038279.1"/>
    </source>
</evidence>
<dbReference type="Pfam" id="PF02843">
    <property type="entry name" value="GARS_C"/>
    <property type="match status" value="1"/>
</dbReference>
<gene>
    <name evidence="11" type="ORF">UFOPK1811_00563</name>
    <name evidence="12" type="ORF">UFOPK2360_00130</name>
    <name evidence="13" type="ORF">UFOPK2659_00439</name>
    <name evidence="14" type="ORF">UFOPK2922_00068</name>
    <name evidence="15" type="ORF">UFOPK3306_00139</name>
    <name evidence="16" type="ORF">UFOPK4209_00715</name>
</gene>
<comment type="similarity">
    <text evidence="7">Belongs to the GARS family.</text>
</comment>
<evidence type="ECO:0000259" key="10">
    <source>
        <dbReference type="PROSITE" id="PS50975"/>
    </source>
</evidence>
<dbReference type="InterPro" id="IPR037123">
    <property type="entry name" value="PRibGlycinamide_synth_C_sf"/>
</dbReference>